<reference evidence="2 3" key="1">
    <citation type="submission" date="2011-07" db="EMBL/GenBank/DDBJ databases">
        <authorList>
            <person name="Coyne R."/>
            <person name="Brami D."/>
            <person name="Johnson J."/>
            <person name="Hostetler J."/>
            <person name="Hannick L."/>
            <person name="Clark T."/>
            <person name="Cassidy-Hanley D."/>
            <person name="Inman J."/>
        </authorList>
    </citation>
    <scope>NUCLEOTIDE SEQUENCE [LARGE SCALE GENOMIC DNA]</scope>
    <source>
        <strain evidence="2 3">G5</strain>
    </source>
</reference>
<accession>G0R044</accession>
<evidence type="ECO:0000259" key="1">
    <source>
        <dbReference type="PROSITE" id="PS01186"/>
    </source>
</evidence>
<dbReference type="Gene3D" id="2.10.25.10">
    <property type="entry name" value="Laminin"/>
    <property type="match status" value="1"/>
</dbReference>
<dbReference type="STRING" id="857967.G0R044"/>
<dbReference type="PROSITE" id="PS01186">
    <property type="entry name" value="EGF_2"/>
    <property type="match status" value="1"/>
</dbReference>
<name>G0R044_ICHMU</name>
<dbReference type="EMBL" id="GL984179">
    <property type="protein sequence ID" value="EGR29163.1"/>
    <property type="molecule type" value="Genomic_DNA"/>
</dbReference>
<dbReference type="Pfam" id="PF23106">
    <property type="entry name" value="EGF_Teneurin"/>
    <property type="match status" value="1"/>
</dbReference>
<dbReference type="InterPro" id="IPR000742">
    <property type="entry name" value="EGF"/>
</dbReference>
<dbReference type="RefSeq" id="XP_004030399.1">
    <property type="nucleotide sequence ID" value="XM_004030351.1"/>
</dbReference>
<protein>
    <submittedName>
        <fullName evidence="2">Leishmanolysin family protein, putative</fullName>
    </submittedName>
</protein>
<evidence type="ECO:0000313" key="3">
    <source>
        <dbReference type="Proteomes" id="UP000008983"/>
    </source>
</evidence>
<proteinExistence type="predicted"/>
<dbReference type="Proteomes" id="UP000008983">
    <property type="component" value="Unassembled WGS sequence"/>
</dbReference>
<dbReference type="AlphaFoldDB" id="G0R044"/>
<feature type="domain" description="EGF-like" evidence="1">
    <location>
        <begin position="91"/>
        <end position="102"/>
    </location>
</feature>
<dbReference type="GeneID" id="14905259"/>
<dbReference type="InParanoid" id="G0R044"/>
<dbReference type="OrthoDB" id="5951731at2759"/>
<gene>
    <name evidence="2" type="ORF">IMG5_161880</name>
</gene>
<keyword evidence="3" id="KW-1185">Reference proteome</keyword>
<organism evidence="2 3">
    <name type="scientific">Ichthyophthirius multifiliis</name>
    <name type="common">White spot disease agent</name>
    <name type="synonym">Ich</name>
    <dbReference type="NCBI Taxonomy" id="5932"/>
    <lineage>
        <taxon>Eukaryota</taxon>
        <taxon>Sar</taxon>
        <taxon>Alveolata</taxon>
        <taxon>Ciliophora</taxon>
        <taxon>Intramacronucleata</taxon>
        <taxon>Oligohymenophorea</taxon>
        <taxon>Hymenostomatida</taxon>
        <taxon>Ophryoglenina</taxon>
        <taxon>Ichthyophthirius</taxon>
    </lineage>
</organism>
<sequence length="108" mass="12464">MFNVTLLSKQYVPTNRLSGKCYQHYCQNNSQQLIIEVGDQKVICTRNLEEKEVSGYNGYIQCPDNINEFCNFKKFCPNYCNANGYCLNGQCYCAKGFYGNDCSLYKNQ</sequence>
<evidence type="ECO:0000313" key="2">
    <source>
        <dbReference type="EMBL" id="EGR29163.1"/>
    </source>
</evidence>